<dbReference type="PROSITE" id="PS51677">
    <property type="entry name" value="NODB"/>
    <property type="match status" value="1"/>
</dbReference>
<sequence length="283" mass="31277">MSRAMEDQAATRRRPAVPILLYHAVTETPGTHIAPFAVPPSAFAQQLDLLLEAGYRCVTFGELVAAEVAGRPLGDPDDGRKTAVITFDDGFADFATAALPALRERSLVSTLYVTTGWLEGGRDRRPGPSDRMLDFAQLPGLLAEGVELGAHSHSHLQMDTLGAAQLRDELVRPKELLEDVLDRPVTTFAYPHGYNGPRVRRATRQAGYENACGVRNVLHCAGEDVFAVSRLMLRRTTTLDELSRWLEDVECRPAGRESWATRGWRAYRRARAVARRRPGSVYA</sequence>
<keyword evidence="2" id="KW-0732">Signal</keyword>
<dbReference type="PANTHER" id="PTHR34216">
    <property type="match status" value="1"/>
</dbReference>
<dbReference type="Proteomes" id="UP000001382">
    <property type="component" value="Chromosome"/>
</dbReference>
<evidence type="ECO:0000256" key="2">
    <source>
        <dbReference type="ARBA" id="ARBA00022729"/>
    </source>
</evidence>
<comment type="subcellular location">
    <subcellularLocation>
        <location evidence="1">Secreted</location>
    </subcellularLocation>
</comment>
<evidence type="ECO:0000256" key="1">
    <source>
        <dbReference type="ARBA" id="ARBA00004613"/>
    </source>
</evidence>
<dbReference type="OrthoDB" id="9782872at2"/>
<gene>
    <name evidence="4" type="ordered locus">Gobs_0440</name>
</gene>
<feature type="domain" description="NodB homology" evidence="3">
    <location>
        <begin position="81"/>
        <end position="283"/>
    </location>
</feature>
<dbReference type="PANTHER" id="PTHR34216:SF3">
    <property type="entry name" value="POLY-BETA-1,6-N-ACETYL-D-GLUCOSAMINE N-DEACETYLASE"/>
    <property type="match status" value="1"/>
</dbReference>
<dbReference type="HOGENOM" id="CLU_030024_5_3_11"/>
<evidence type="ECO:0000259" key="3">
    <source>
        <dbReference type="PROSITE" id="PS51677"/>
    </source>
</evidence>
<reference evidence="4 5" key="1">
    <citation type="journal article" date="2010" name="Stand. Genomic Sci.">
        <title>Complete genome sequence of Geodermatophilus obscurus type strain (G-20).</title>
        <authorList>
            <person name="Ivanova N."/>
            <person name="Sikorski J."/>
            <person name="Jando M."/>
            <person name="Munk C."/>
            <person name="Lapidus A."/>
            <person name="Glavina Del Rio T."/>
            <person name="Copeland A."/>
            <person name="Tice H."/>
            <person name="Cheng J.-F."/>
            <person name="Lucas S."/>
            <person name="Chen F."/>
            <person name="Nolan M."/>
            <person name="Bruce D."/>
            <person name="Goodwin L."/>
            <person name="Pitluck S."/>
            <person name="Mavromatis K."/>
            <person name="Mikhailova N."/>
            <person name="Pati A."/>
            <person name="Chen A."/>
            <person name="Palaniappan K."/>
            <person name="Land M."/>
            <person name="Hauser L."/>
            <person name="Chang Y.-J."/>
            <person name="Jeffries C.D."/>
            <person name="Meincke L."/>
            <person name="Brettin T."/>
            <person name="Detter J.C."/>
            <person name="Detter J.C."/>
            <person name="Rohde M."/>
            <person name="Goeker M."/>
            <person name="Bristow J."/>
            <person name="Eisen J.A."/>
            <person name="Markowitz V."/>
            <person name="Hugenholtz P."/>
            <person name="Kyrpides N.C."/>
            <person name="Klenk H.-P."/>
        </authorList>
    </citation>
    <scope>NUCLEOTIDE SEQUENCE [LARGE SCALE GENOMIC DNA]</scope>
    <source>
        <strain evidence="5">ATCC 25078 / DSM 43160 / JCM 3152 / KCC A-0152 / KCTC 9177 / NBRC 13315 / NRRL B-3577 / G-20</strain>
    </source>
</reference>
<accession>D2S605</accession>
<proteinExistence type="predicted"/>
<name>D2S605_GEOOG</name>
<dbReference type="Gene3D" id="3.20.20.370">
    <property type="entry name" value="Glycoside hydrolase/deacetylase"/>
    <property type="match status" value="1"/>
</dbReference>
<dbReference type="AlphaFoldDB" id="D2S605"/>
<protein>
    <submittedName>
        <fullName evidence="4">Polysaccharide deacetylase</fullName>
    </submittedName>
</protein>
<dbReference type="EMBL" id="CP001867">
    <property type="protein sequence ID" value="ADB73222.1"/>
    <property type="molecule type" value="Genomic_DNA"/>
</dbReference>
<keyword evidence="5" id="KW-1185">Reference proteome</keyword>
<dbReference type="SUPFAM" id="SSF88713">
    <property type="entry name" value="Glycoside hydrolase/deacetylase"/>
    <property type="match status" value="1"/>
</dbReference>
<dbReference type="GO" id="GO:0005975">
    <property type="term" value="P:carbohydrate metabolic process"/>
    <property type="evidence" value="ECO:0007669"/>
    <property type="project" value="InterPro"/>
</dbReference>
<dbReference type="InterPro" id="IPR011330">
    <property type="entry name" value="Glyco_hydro/deAcase_b/a-brl"/>
</dbReference>
<dbReference type="CDD" id="cd10918">
    <property type="entry name" value="CE4_NodB_like_5s_6s"/>
    <property type="match status" value="1"/>
</dbReference>
<evidence type="ECO:0000313" key="5">
    <source>
        <dbReference type="Proteomes" id="UP000001382"/>
    </source>
</evidence>
<dbReference type="STRING" id="526225.Gobs_0440"/>
<dbReference type="GO" id="GO:0016810">
    <property type="term" value="F:hydrolase activity, acting on carbon-nitrogen (but not peptide) bonds"/>
    <property type="evidence" value="ECO:0007669"/>
    <property type="project" value="InterPro"/>
</dbReference>
<dbReference type="eggNOG" id="COG0726">
    <property type="taxonomic scope" value="Bacteria"/>
</dbReference>
<dbReference type="InterPro" id="IPR051398">
    <property type="entry name" value="Polysacch_Deacetylase"/>
</dbReference>
<dbReference type="InterPro" id="IPR002509">
    <property type="entry name" value="NODB_dom"/>
</dbReference>
<dbReference type="KEGG" id="gob:Gobs_0440"/>
<evidence type="ECO:0000313" key="4">
    <source>
        <dbReference type="EMBL" id="ADB73222.1"/>
    </source>
</evidence>
<organism evidence="4 5">
    <name type="scientific">Geodermatophilus obscurus (strain ATCC 25078 / DSM 43160 / JCM 3152 / CCUG 61914 / KCC A-0152 / KCTC 9177 / NBRC 13315 / NRRL B-3577 / G-20)</name>
    <dbReference type="NCBI Taxonomy" id="526225"/>
    <lineage>
        <taxon>Bacteria</taxon>
        <taxon>Bacillati</taxon>
        <taxon>Actinomycetota</taxon>
        <taxon>Actinomycetes</taxon>
        <taxon>Geodermatophilales</taxon>
        <taxon>Geodermatophilaceae</taxon>
        <taxon>Geodermatophilus</taxon>
    </lineage>
</organism>
<dbReference type="GO" id="GO:0005576">
    <property type="term" value="C:extracellular region"/>
    <property type="evidence" value="ECO:0007669"/>
    <property type="project" value="UniProtKB-SubCell"/>
</dbReference>
<reference evidence="5" key="2">
    <citation type="submission" date="2010-01" db="EMBL/GenBank/DDBJ databases">
        <title>The complete genome of Geodermatophilus obscurus DSM 43160.</title>
        <authorList>
            <consortium name="US DOE Joint Genome Institute (JGI-PGF)"/>
            <person name="Lucas S."/>
            <person name="Copeland A."/>
            <person name="Lapidus A."/>
            <person name="Glavina del Rio T."/>
            <person name="Dalin E."/>
            <person name="Tice H."/>
            <person name="Bruce D."/>
            <person name="Goodwin L."/>
            <person name="Pitluck S."/>
            <person name="Kyrpides N."/>
            <person name="Mavromatis K."/>
            <person name="Ivanova N."/>
            <person name="Munk A.C."/>
            <person name="Brettin T."/>
            <person name="Detter J.C."/>
            <person name="Han C."/>
            <person name="Larimer F."/>
            <person name="Land M."/>
            <person name="Hauser L."/>
            <person name="Markowitz V."/>
            <person name="Cheng J.-F."/>
            <person name="Hugenholtz P."/>
            <person name="Woyke T."/>
            <person name="Wu D."/>
            <person name="Jando M."/>
            <person name="Schneider S."/>
            <person name="Klenk H.-P."/>
            <person name="Eisen J.A."/>
        </authorList>
    </citation>
    <scope>NUCLEOTIDE SEQUENCE [LARGE SCALE GENOMIC DNA]</scope>
    <source>
        <strain evidence="5">ATCC 25078 / DSM 43160 / JCM 3152 / KCC A-0152 / KCTC 9177 / NBRC 13315 / NRRL B-3577 / G-20</strain>
    </source>
</reference>
<dbReference type="Pfam" id="PF01522">
    <property type="entry name" value="Polysacc_deac_1"/>
    <property type="match status" value="1"/>
</dbReference>